<evidence type="ECO:0000256" key="1">
    <source>
        <dbReference type="SAM" id="Phobius"/>
    </source>
</evidence>
<name>E3KS97_PUCGT</name>
<dbReference type="GeneID" id="10537402"/>
<dbReference type="InParanoid" id="E3KS97"/>
<keyword evidence="1" id="KW-0472">Membrane</keyword>
<dbReference type="Proteomes" id="UP000008783">
    <property type="component" value="Unassembled WGS sequence"/>
</dbReference>
<reference key="1">
    <citation type="submission" date="2007-01" db="EMBL/GenBank/DDBJ databases">
        <title>The Genome Sequence of Puccinia graminis f. sp. tritici Strain CRL 75-36-700-3.</title>
        <authorList>
            <consortium name="The Broad Institute Genome Sequencing Platform"/>
            <person name="Birren B."/>
            <person name="Lander E."/>
            <person name="Galagan J."/>
            <person name="Nusbaum C."/>
            <person name="Devon K."/>
            <person name="Cuomo C."/>
            <person name="Jaffe D."/>
            <person name="Butler J."/>
            <person name="Alvarez P."/>
            <person name="Gnerre S."/>
            <person name="Grabherr M."/>
            <person name="Mauceli E."/>
            <person name="Brockman W."/>
            <person name="Young S."/>
            <person name="LaButti K."/>
            <person name="Sykes S."/>
            <person name="DeCaprio D."/>
            <person name="Crawford M."/>
            <person name="Koehrsen M."/>
            <person name="Engels R."/>
            <person name="Montgomery P."/>
            <person name="Pearson M."/>
            <person name="Howarth C."/>
            <person name="Larson L."/>
            <person name="White J."/>
            <person name="Zeng Q."/>
            <person name="Kodira C."/>
            <person name="Yandava C."/>
            <person name="Alvarado L."/>
            <person name="O'Leary S."/>
            <person name="Szabo L."/>
            <person name="Dean R."/>
            <person name="Schein J."/>
        </authorList>
    </citation>
    <scope>NUCLEOTIDE SEQUENCE</scope>
    <source>
        <strain>CRL 75-36-700-3</strain>
    </source>
</reference>
<dbReference type="VEuPathDB" id="FungiDB:PGTG_13391"/>
<keyword evidence="1" id="KW-1133">Transmembrane helix</keyword>
<dbReference type="RefSeq" id="XP_003331591.1">
    <property type="nucleotide sequence ID" value="XM_003331543.1"/>
</dbReference>
<dbReference type="EMBL" id="DS178304">
    <property type="protein sequence ID" value="EFP87172.1"/>
    <property type="molecule type" value="Genomic_DNA"/>
</dbReference>
<dbReference type="HOGENOM" id="CLU_1289501_0_0_1"/>
<evidence type="ECO:0000313" key="2">
    <source>
        <dbReference type="EMBL" id="EFP87172.1"/>
    </source>
</evidence>
<dbReference type="KEGG" id="pgr:PGTG_13391"/>
<keyword evidence="3" id="KW-1185">Reference proteome</keyword>
<dbReference type="OrthoDB" id="10298881at2759"/>
<keyword evidence="1" id="KW-0812">Transmembrane</keyword>
<gene>
    <name evidence="2" type="ORF">PGTG_13391</name>
</gene>
<evidence type="ECO:0000313" key="3">
    <source>
        <dbReference type="Proteomes" id="UP000008783"/>
    </source>
</evidence>
<accession>E3KS97</accession>
<sequence>MTNHYSVSGCQFVDEPLFVTSDGSIVLNFTNTTVPLSHRLNTRDTPQFSIVAKPMSLATSRGGPWLIYYGTIDLSQNSDVLQIRARVSYWQGVLPLCDVTKDRKLVVNLNSALFNINSAQFHHIRKEHLQASIQSESQPPQSPTPCMKSFIFTAALCGAAFASIVGAMNVIIEGKEVKPTIPQEGVTTVNTEIFECKYCEGAGCRRCQPETCDV</sequence>
<reference evidence="3" key="2">
    <citation type="journal article" date="2011" name="Proc. Natl. Acad. Sci. U.S.A.">
        <title>Obligate biotrophy features unraveled by the genomic analysis of rust fungi.</title>
        <authorList>
            <person name="Duplessis S."/>
            <person name="Cuomo C.A."/>
            <person name="Lin Y.-C."/>
            <person name="Aerts A."/>
            <person name="Tisserant E."/>
            <person name="Veneault-Fourrey C."/>
            <person name="Joly D.L."/>
            <person name="Hacquard S."/>
            <person name="Amselem J."/>
            <person name="Cantarel B.L."/>
            <person name="Chiu R."/>
            <person name="Coutinho P.M."/>
            <person name="Feau N."/>
            <person name="Field M."/>
            <person name="Frey P."/>
            <person name="Gelhaye E."/>
            <person name="Goldberg J."/>
            <person name="Grabherr M.G."/>
            <person name="Kodira C.D."/>
            <person name="Kohler A."/>
            <person name="Kuees U."/>
            <person name="Lindquist E.A."/>
            <person name="Lucas S.M."/>
            <person name="Mago R."/>
            <person name="Mauceli E."/>
            <person name="Morin E."/>
            <person name="Murat C."/>
            <person name="Pangilinan J.L."/>
            <person name="Park R."/>
            <person name="Pearson M."/>
            <person name="Quesneville H."/>
            <person name="Rouhier N."/>
            <person name="Sakthikumar S."/>
            <person name="Salamov A.A."/>
            <person name="Schmutz J."/>
            <person name="Selles B."/>
            <person name="Shapiro H."/>
            <person name="Tanguay P."/>
            <person name="Tuskan G.A."/>
            <person name="Henrissat B."/>
            <person name="Van de Peer Y."/>
            <person name="Rouze P."/>
            <person name="Ellis J.G."/>
            <person name="Dodds P.N."/>
            <person name="Schein J.E."/>
            <person name="Zhong S."/>
            <person name="Hamelin R.C."/>
            <person name="Grigoriev I.V."/>
            <person name="Szabo L.J."/>
            <person name="Martin F."/>
        </authorList>
    </citation>
    <scope>NUCLEOTIDE SEQUENCE [LARGE SCALE GENOMIC DNA]</scope>
    <source>
        <strain evidence="3">CRL 75-36-700-3 / race SCCL</strain>
    </source>
</reference>
<proteinExistence type="predicted"/>
<feature type="transmembrane region" description="Helical" evidence="1">
    <location>
        <begin position="150"/>
        <end position="172"/>
    </location>
</feature>
<protein>
    <submittedName>
        <fullName evidence="2">Uncharacterized protein</fullName>
    </submittedName>
</protein>
<dbReference type="AlphaFoldDB" id="E3KS97"/>
<organism evidence="2 3">
    <name type="scientific">Puccinia graminis f. sp. tritici (strain CRL 75-36-700-3 / race SCCL)</name>
    <name type="common">Black stem rust fungus</name>
    <dbReference type="NCBI Taxonomy" id="418459"/>
    <lineage>
        <taxon>Eukaryota</taxon>
        <taxon>Fungi</taxon>
        <taxon>Dikarya</taxon>
        <taxon>Basidiomycota</taxon>
        <taxon>Pucciniomycotina</taxon>
        <taxon>Pucciniomycetes</taxon>
        <taxon>Pucciniales</taxon>
        <taxon>Pucciniaceae</taxon>
        <taxon>Puccinia</taxon>
    </lineage>
</organism>